<feature type="signal peptide" evidence="2">
    <location>
        <begin position="1"/>
        <end position="24"/>
    </location>
</feature>
<evidence type="ECO:0000313" key="3">
    <source>
        <dbReference type="EMBL" id="RKJ94601.1"/>
    </source>
</evidence>
<dbReference type="EMBL" id="NKDB02000005">
    <property type="protein sequence ID" value="RKJ94601.1"/>
    <property type="molecule type" value="Genomic_DNA"/>
</dbReference>
<evidence type="ECO:0000256" key="1">
    <source>
        <dbReference type="SAM" id="MobiDB-lite"/>
    </source>
</evidence>
<accession>A0A420K838</accession>
<feature type="region of interest" description="Disordered" evidence="1">
    <location>
        <begin position="85"/>
        <end position="117"/>
    </location>
</feature>
<organism evidence="3 4">
    <name type="scientific">Alicycliphilus denitrificans</name>
    <dbReference type="NCBI Taxonomy" id="179636"/>
    <lineage>
        <taxon>Bacteria</taxon>
        <taxon>Pseudomonadati</taxon>
        <taxon>Pseudomonadota</taxon>
        <taxon>Betaproteobacteria</taxon>
        <taxon>Burkholderiales</taxon>
        <taxon>Comamonadaceae</taxon>
        <taxon>Alicycliphilus</taxon>
    </lineage>
</organism>
<feature type="compositionally biased region" description="Low complexity" evidence="1">
    <location>
        <begin position="104"/>
        <end position="117"/>
    </location>
</feature>
<dbReference type="Proteomes" id="UP000216225">
    <property type="component" value="Unassembled WGS sequence"/>
</dbReference>
<protein>
    <recommendedName>
        <fullName evidence="5">DUF2946 domain-containing protein</fullName>
    </recommendedName>
</protein>
<evidence type="ECO:0008006" key="5">
    <source>
        <dbReference type="Google" id="ProtNLM"/>
    </source>
</evidence>
<feature type="chain" id="PRO_5019053309" description="DUF2946 domain-containing protein" evidence="2">
    <location>
        <begin position="25"/>
        <end position="117"/>
    </location>
</feature>
<dbReference type="AlphaFoldDB" id="A0A420K838"/>
<reference evidence="3 4" key="1">
    <citation type="submission" date="2018-09" db="EMBL/GenBank/DDBJ databases">
        <title>Genome comparison of Alicycliphilus sp. BQ1, a polyurethanolytic bacterium, with its closest phylogenetic relatives Alicycliphilus denitrificans BC and K601, unable to attack polyurethane.</title>
        <authorList>
            <person name="Loza-Tavera H."/>
            <person name="Lozano L."/>
            <person name="Cevallos M."/>
            <person name="Maya-Lucas O."/>
            <person name="Garcia-Mena J."/>
            <person name="Hernandez J."/>
        </authorList>
    </citation>
    <scope>NUCLEOTIDE SEQUENCE [LARGE SCALE GENOMIC DNA]</scope>
    <source>
        <strain evidence="3 4">BQ1</strain>
    </source>
</reference>
<name>A0A420K838_9BURK</name>
<dbReference type="RefSeq" id="WP_094437172.1">
    <property type="nucleotide sequence ID" value="NZ_NKDB02000005.1"/>
</dbReference>
<keyword evidence="2" id="KW-0732">Signal</keyword>
<evidence type="ECO:0000313" key="4">
    <source>
        <dbReference type="Proteomes" id="UP000216225"/>
    </source>
</evidence>
<comment type="caution">
    <text evidence="3">The sequence shown here is derived from an EMBL/GenBank/DDBJ whole genome shotgun (WGS) entry which is preliminary data.</text>
</comment>
<proteinExistence type="predicted"/>
<sequence length="117" mass="11672">MRRCTSILLAIVLVLRVLLGDAMAMGVAPQPAPHMAADVAHAASHGAHDGHDCCSPAGGEHAQHQADCTACGACHSAPGIPAWMPAPPAAPGGAPLPQRDARFASAPAAQAIKPPIA</sequence>
<gene>
    <name evidence="3" type="ORF">CE154_020025</name>
</gene>
<evidence type="ECO:0000256" key="2">
    <source>
        <dbReference type="SAM" id="SignalP"/>
    </source>
</evidence>